<dbReference type="Proteomes" id="UP001212602">
    <property type="component" value="Unassembled WGS sequence"/>
</dbReference>
<organism evidence="3 4">
    <name type="scientific">Xenophilus arseniciresistens</name>
    <dbReference type="NCBI Taxonomy" id="1283306"/>
    <lineage>
        <taxon>Bacteria</taxon>
        <taxon>Pseudomonadati</taxon>
        <taxon>Pseudomonadota</taxon>
        <taxon>Betaproteobacteria</taxon>
        <taxon>Burkholderiales</taxon>
        <taxon>Comamonadaceae</taxon>
        <taxon>Xenophilus</taxon>
    </lineage>
</organism>
<gene>
    <name evidence="3" type="ORF">PGB34_05240</name>
</gene>
<feature type="compositionally biased region" description="Pro residues" evidence="1">
    <location>
        <begin position="62"/>
        <end position="71"/>
    </location>
</feature>
<sequence>MTDQEADYRPPAGRSPLPWLVLVVVLAVAGYFGWRAWQQQQARDAGPPPLTQAPPPEDRPETPPAAPPAGPQNPVDAIAPADTALPALAQADAAVRDALNGLMGAARVGQWLQVDGFVRRVVATVDNLPREHAAPAVWPVRPMAGRMPLTGEGDLQTLAPENAQRYTAFIAMAESVDSVAGARAYARLYPLFQQAYEELGYPGRYFNDRLITVIDHLLAAPVAEGPLAIRVVEVRGEVPSERPWLRYEYADPRLEALSAGQKLMLRMGSENAQRVKVVLRAWRAQLARMPAAAKPAGQ</sequence>
<comment type="caution">
    <text evidence="3">The sequence shown here is derived from an EMBL/GenBank/DDBJ whole genome shotgun (WGS) entry which is preliminary data.</text>
</comment>
<feature type="region of interest" description="Disordered" evidence="1">
    <location>
        <begin position="40"/>
        <end position="78"/>
    </location>
</feature>
<proteinExistence type="predicted"/>
<dbReference type="RefSeq" id="WP_271427035.1">
    <property type="nucleotide sequence ID" value="NZ_JAQIPB010000002.1"/>
</dbReference>
<dbReference type="EMBL" id="JAQIPB010000002">
    <property type="protein sequence ID" value="MDA7415762.1"/>
    <property type="molecule type" value="Genomic_DNA"/>
</dbReference>
<keyword evidence="2" id="KW-0812">Transmembrane</keyword>
<evidence type="ECO:0000256" key="1">
    <source>
        <dbReference type="SAM" id="MobiDB-lite"/>
    </source>
</evidence>
<reference evidence="3" key="1">
    <citation type="submission" date="2023-01" db="EMBL/GenBank/DDBJ databases">
        <title>Xenophilus mangrovi sp. nov., isolated from soil of Mangrove nature reserve.</title>
        <authorList>
            <person name="Xu S."/>
            <person name="Liu Z."/>
            <person name="Xu Y."/>
        </authorList>
    </citation>
    <scope>NUCLEOTIDE SEQUENCE</scope>
    <source>
        <strain evidence="3">YW8</strain>
    </source>
</reference>
<dbReference type="AlphaFoldDB" id="A0AAE3SZZ2"/>
<evidence type="ECO:0000256" key="2">
    <source>
        <dbReference type="SAM" id="Phobius"/>
    </source>
</evidence>
<accession>A0AAE3SZZ2</accession>
<evidence type="ECO:0000313" key="3">
    <source>
        <dbReference type="EMBL" id="MDA7415762.1"/>
    </source>
</evidence>
<keyword evidence="2" id="KW-0472">Membrane</keyword>
<dbReference type="InterPro" id="IPR021382">
    <property type="entry name" value="DUF3014"/>
</dbReference>
<feature type="transmembrane region" description="Helical" evidence="2">
    <location>
        <begin position="17"/>
        <end position="34"/>
    </location>
</feature>
<keyword evidence="2" id="KW-1133">Transmembrane helix</keyword>
<dbReference type="Pfam" id="PF11219">
    <property type="entry name" value="DUF3014"/>
    <property type="match status" value="1"/>
</dbReference>
<evidence type="ECO:0000313" key="4">
    <source>
        <dbReference type="Proteomes" id="UP001212602"/>
    </source>
</evidence>
<feature type="compositionally biased region" description="Pro residues" evidence="1">
    <location>
        <begin position="46"/>
        <end position="55"/>
    </location>
</feature>
<protein>
    <submittedName>
        <fullName evidence="3">DUF3014 domain-containing protein</fullName>
    </submittedName>
</protein>
<name>A0AAE3SZZ2_9BURK</name>
<keyword evidence="4" id="KW-1185">Reference proteome</keyword>